<comment type="caution">
    <text evidence="1">The sequence shown here is derived from an EMBL/GenBank/DDBJ whole genome shotgun (WGS) entry which is preliminary data.</text>
</comment>
<feature type="non-terminal residue" evidence="1">
    <location>
        <position position="50"/>
    </location>
</feature>
<dbReference type="GO" id="GO:0016740">
    <property type="term" value="F:transferase activity"/>
    <property type="evidence" value="ECO:0007669"/>
    <property type="project" value="UniProtKB-KW"/>
</dbReference>
<dbReference type="Gene3D" id="3.40.50.2000">
    <property type="entry name" value="Glycogen Phosphorylase B"/>
    <property type="match status" value="1"/>
</dbReference>
<dbReference type="Proteomes" id="UP000265520">
    <property type="component" value="Unassembled WGS sequence"/>
</dbReference>
<keyword evidence="2" id="KW-1185">Reference proteome</keyword>
<dbReference type="AlphaFoldDB" id="A0A392QRY0"/>
<organism evidence="1 2">
    <name type="scientific">Trifolium medium</name>
    <dbReference type="NCBI Taxonomy" id="97028"/>
    <lineage>
        <taxon>Eukaryota</taxon>
        <taxon>Viridiplantae</taxon>
        <taxon>Streptophyta</taxon>
        <taxon>Embryophyta</taxon>
        <taxon>Tracheophyta</taxon>
        <taxon>Spermatophyta</taxon>
        <taxon>Magnoliopsida</taxon>
        <taxon>eudicotyledons</taxon>
        <taxon>Gunneridae</taxon>
        <taxon>Pentapetalae</taxon>
        <taxon>rosids</taxon>
        <taxon>fabids</taxon>
        <taxon>Fabales</taxon>
        <taxon>Fabaceae</taxon>
        <taxon>Papilionoideae</taxon>
        <taxon>50 kb inversion clade</taxon>
        <taxon>NPAAA clade</taxon>
        <taxon>Hologalegina</taxon>
        <taxon>IRL clade</taxon>
        <taxon>Trifolieae</taxon>
        <taxon>Trifolium</taxon>
    </lineage>
</organism>
<evidence type="ECO:0000313" key="2">
    <source>
        <dbReference type="Proteomes" id="UP000265520"/>
    </source>
</evidence>
<evidence type="ECO:0000313" key="1">
    <source>
        <dbReference type="EMBL" id="MCI26594.1"/>
    </source>
</evidence>
<keyword evidence="1" id="KW-0808">Transferase</keyword>
<proteinExistence type="predicted"/>
<name>A0A392QRY0_9FABA</name>
<reference evidence="1 2" key="1">
    <citation type="journal article" date="2018" name="Front. Plant Sci.">
        <title>Red Clover (Trifolium pratense) and Zigzag Clover (T. medium) - A Picture of Genomic Similarities and Differences.</title>
        <authorList>
            <person name="Dluhosova J."/>
            <person name="Istvanek J."/>
            <person name="Nedelnik J."/>
            <person name="Repkova J."/>
        </authorList>
    </citation>
    <scope>NUCLEOTIDE SEQUENCE [LARGE SCALE GENOMIC DNA]</scope>
    <source>
        <strain evidence="2">cv. 10/8</strain>
        <tissue evidence="1">Leaf</tissue>
    </source>
</reference>
<sequence>MAKGIVVNTFRELEVKAVKAVEDGDCFPDRKRTPPRIYCIGPLIADAQQP</sequence>
<protein>
    <submittedName>
        <fullName evidence="1">Anthocyanidin 53-O-glucosyltransferase-like</fullName>
    </submittedName>
</protein>
<accession>A0A392QRY0</accession>
<dbReference type="EMBL" id="LXQA010154262">
    <property type="protein sequence ID" value="MCI26594.1"/>
    <property type="molecule type" value="Genomic_DNA"/>
</dbReference>